<comment type="caution">
    <text evidence="1">The sequence shown here is derived from an EMBL/GenBank/DDBJ whole genome shotgun (WGS) entry which is preliminary data.</text>
</comment>
<gene>
    <name evidence="1" type="ORF">EK398_19410</name>
</gene>
<name>A0A2N8PU49_ENTAV</name>
<evidence type="ECO:0000313" key="1">
    <source>
        <dbReference type="EMBL" id="RVU92661.1"/>
    </source>
</evidence>
<proteinExistence type="predicted"/>
<dbReference type="Proteomes" id="UP000288388">
    <property type="component" value="Unassembled WGS sequence"/>
</dbReference>
<sequence>MKTKKQKELIDSFLRTLDAEDKSVYRDIIVYLSELGYNPKKERSHISFKHSRHNKQIAKIGIRNKKELSHFFALRFSACNDYSQKFAEVVRTNIEKYPSKTPGCIDNTCDYCAGESDTHIYSYTYPDGEKKSHCGAIALEIPNISADDSNEIKQLIKEEHEYLLKYEAKR</sequence>
<protein>
    <submittedName>
        <fullName evidence="1">Uncharacterized protein</fullName>
    </submittedName>
</protein>
<dbReference type="RefSeq" id="WP_102873246.1">
    <property type="nucleotide sequence ID" value="NZ_JBPFKW010000301.1"/>
</dbReference>
<organism evidence="1 2">
    <name type="scientific">Enterococcus avium</name>
    <name type="common">Streptococcus avium</name>
    <dbReference type="NCBI Taxonomy" id="33945"/>
    <lineage>
        <taxon>Bacteria</taxon>
        <taxon>Bacillati</taxon>
        <taxon>Bacillota</taxon>
        <taxon>Bacilli</taxon>
        <taxon>Lactobacillales</taxon>
        <taxon>Enterococcaceae</taxon>
        <taxon>Enterococcus</taxon>
    </lineage>
</organism>
<accession>A0A2N8PU49</accession>
<dbReference type="AlphaFoldDB" id="A0A2N8PU49"/>
<reference evidence="1 2" key="1">
    <citation type="submission" date="2018-12" db="EMBL/GenBank/DDBJ databases">
        <title>A novel vanA-carrying plasmid in a clinical isolate of Enterococcus avium.</title>
        <authorList>
            <person name="Bernasconi O.J."/>
            <person name="Luzzaro F."/>
            <person name="Endimiani A."/>
        </authorList>
    </citation>
    <scope>NUCLEOTIDE SEQUENCE [LARGE SCALE GENOMIC DNA]</scope>
    <source>
        <strain evidence="1 2">LC0559/18</strain>
    </source>
</reference>
<evidence type="ECO:0000313" key="2">
    <source>
        <dbReference type="Proteomes" id="UP000288388"/>
    </source>
</evidence>
<dbReference type="EMBL" id="RYZS01000002">
    <property type="protein sequence ID" value="RVU92661.1"/>
    <property type="molecule type" value="Genomic_DNA"/>
</dbReference>